<evidence type="ECO:0000313" key="4">
    <source>
        <dbReference type="Proteomes" id="UP001353858"/>
    </source>
</evidence>
<feature type="compositionally biased region" description="Acidic residues" evidence="1">
    <location>
        <begin position="55"/>
        <end position="73"/>
    </location>
</feature>
<organism evidence="3 4">
    <name type="scientific">Aquatica leii</name>
    <dbReference type="NCBI Taxonomy" id="1421715"/>
    <lineage>
        <taxon>Eukaryota</taxon>
        <taxon>Metazoa</taxon>
        <taxon>Ecdysozoa</taxon>
        <taxon>Arthropoda</taxon>
        <taxon>Hexapoda</taxon>
        <taxon>Insecta</taxon>
        <taxon>Pterygota</taxon>
        <taxon>Neoptera</taxon>
        <taxon>Endopterygota</taxon>
        <taxon>Coleoptera</taxon>
        <taxon>Polyphaga</taxon>
        <taxon>Elateriformia</taxon>
        <taxon>Elateroidea</taxon>
        <taxon>Lampyridae</taxon>
        <taxon>Luciolinae</taxon>
        <taxon>Aquatica</taxon>
    </lineage>
</organism>
<reference evidence="4" key="1">
    <citation type="submission" date="2023-01" db="EMBL/GenBank/DDBJ databases">
        <title>Key to firefly adult light organ development and bioluminescence: homeobox transcription factors regulate luciferase expression and transportation to peroxisome.</title>
        <authorList>
            <person name="Fu X."/>
        </authorList>
    </citation>
    <scope>NUCLEOTIDE SEQUENCE [LARGE SCALE GENOMIC DNA]</scope>
</reference>
<comment type="caution">
    <text evidence="3">The sequence shown here is derived from an EMBL/GenBank/DDBJ whole genome shotgun (WGS) entry which is preliminary data.</text>
</comment>
<dbReference type="PANTHER" id="PTHR47595:SF1">
    <property type="entry name" value="MYB_SANT-LIKE DNA-BINDING DOMAIN-CONTAINING PROTEIN"/>
    <property type="match status" value="1"/>
</dbReference>
<evidence type="ECO:0000256" key="1">
    <source>
        <dbReference type="SAM" id="MobiDB-lite"/>
    </source>
</evidence>
<proteinExistence type="predicted"/>
<dbReference type="Proteomes" id="UP001353858">
    <property type="component" value="Unassembled WGS sequence"/>
</dbReference>
<evidence type="ECO:0000313" key="3">
    <source>
        <dbReference type="EMBL" id="KAK4882162.1"/>
    </source>
</evidence>
<evidence type="ECO:0000259" key="2">
    <source>
        <dbReference type="Pfam" id="PF13837"/>
    </source>
</evidence>
<protein>
    <recommendedName>
        <fullName evidence="2">Myb/SANT-like DNA-binding domain-containing protein</fullName>
    </recommendedName>
</protein>
<feature type="domain" description="Myb/SANT-like DNA-binding" evidence="2">
    <location>
        <begin position="90"/>
        <end position="177"/>
    </location>
</feature>
<dbReference type="AlphaFoldDB" id="A0AAN7PBZ7"/>
<feature type="region of interest" description="Disordered" evidence="1">
    <location>
        <begin position="201"/>
        <end position="236"/>
    </location>
</feature>
<gene>
    <name evidence="3" type="ORF">RN001_005481</name>
</gene>
<accession>A0AAN7PBZ7</accession>
<dbReference type="EMBL" id="JARPUR010000002">
    <property type="protein sequence ID" value="KAK4882162.1"/>
    <property type="molecule type" value="Genomic_DNA"/>
</dbReference>
<dbReference type="Pfam" id="PF13837">
    <property type="entry name" value="Myb_DNA-bind_4"/>
    <property type="match status" value="1"/>
</dbReference>
<dbReference type="PANTHER" id="PTHR47595">
    <property type="entry name" value="HEAT SHOCK 70 KDA PROTEIN 14"/>
    <property type="match status" value="1"/>
</dbReference>
<name>A0AAN7PBZ7_9COLE</name>
<dbReference type="InterPro" id="IPR044822">
    <property type="entry name" value="Myb_DNA-bind_4"/>
</dbReference>
<keyword evidence="4" id="KW-1185">Reference proteome</keyword>
<feature type="region of interest" description="Disordered" evidence="1">
    <location>
        <begin position="54"/>
        <end position="89"/>
    </location>
</feature>
<sequence>MSWLVPVVDKNGKVLFNDDGNIFIYNEATKTVSYVDDTDEHRNLLNIPITNTDINTEESGVEPDELQTDLEESDQVKSQTDSAGESDASKHKWTHDAILLLLALYDEKLSEFQSAHKCNKTVWNSIARSMKSKYSMVTSEQCDVKFRNLKKTYKRIKDNNHQSGAGAITWPYFDTFDLWFRNNAAIQPIALASNINGYVSSNSRSSPASEESRSDTPTSSRQSRKRSHSALNEEPTWMVQFRQEAAKRHAEKMSLLKELIGVLKEK</sequence>
<dbReference type="Gene3D" id="1.10.10.60">
    <property type="entry name" value="Homeodomain-like"/>
    <property type="match status" value="1"/>
</dbReference>